<dbReference type="Proteomes" id="UP000800038">
    <property type="component" value="Unassembled WGS sequence"/>
</dbReference>
<dbReference type="AlphaFoldDB" id="A0A6A5SFB6"/>
<gene>
    <name evidence="1" type="ORF">EJ02DRAFT_27340</name>
</gene>
<dbReference type="EMBL" id="ML976107">
    <property type="protein sequence ID" value="KAF1938354.1"/>
    <property type="molecule type" value="Genomic_DNA"/>
</dbReference>
<reference evidence="1" key="1">
    <citation type="journal article" date="2020" name="Stud. Mycol.">
        <title>101 Dothideomycetes genomes: a test case for predicting lifestyles and emergence of pathogens.</title>
        <authorList>
            <person name="Haridas S."/>
            <person name="Albert R."/>
            <person name="Binder M."/>
            <person name="Bloem J."/>
            <person name="Labutti K."/>
            <person name="Salamov A."/>
            <person name="Andreopoulos B."/>
            <person name="Baker S."/>
            <person name="Barry K."/>
            <person name="Bills G."/>
            <person name="Bluhm B."/>
            <person name="Cannon C."/>
            <person name="Castanera R."/>
            <person name="Culley D."/>
            <person name="Daum C."/>
            <person name="Ezra D."/>
            <person name="Gonzalez J."/>
            <person name="Henrissat B."/>
            <person name="Kuo A."/>
            <person name="Liang C."/>
            <person name="Lipzen A."/>
            <person name="Lutzoni F."/>
            <person name="Magnuson J."/>
            <person name="Mondo S."/>
            <person name="Nolan M."/>
            <person name="Ohm R."/>
            <person name="Pangilinan J."/>
            <person name="Park H.-J."/>
            <person name="Ramirez L."/>
            <person name="Alfaro M."/>
            <person name="Sun H."/>
            <person name="Tritt A."/>
            <person name="Yoshinaga Y."/>
            <person name="Zwiers L.-H."/>
            <person name="Turgeon B."/>
            <person name="Goodwin S."/>
            <person name="Spatafora J."/>
            <person name="Crous P."/>
            <person name="Grigoriev I."/>
        </authorList>
    </citation>
    <scope>NUCLEOTIDE SEQUENCE</scope>
    <source>
        <strain evidence="1">CBS 161.51</strain>
    </source>
</reference>
<name>A0A6A5SFB6_9PLEO</name>
<keyword evidence="2" id="KW-1185">Reference proteome</keyword>
<accession>A0A6A5SFB6</accession>
<proteinExistence type="predicted"/>
<evidence type="ECO:0000313" key="2">
    <source>
        <dbReference type="Proteomes" id="UP000800038"/>
    </source>
</evidence>
<evidence type="ECO:0000313" key="1">
    <source>
        <dbReference type="EMBL" id="KAF1938354.1"/>
    </source>
</evidence>
<organism evidence="1 2">
    <name type="scientific">Clathrospora elynae</name>
    <dbReference type="NCBI Taxonomy" id="706981"/>
    <lineage>
        <taxon>Eukaryota</taxon>
        <taxon>Fungi</taxon>
        <taxon>Dikarya</taxon>
        <taxon>Ascomycota</taxon>
        <taxon>Pezizomycotina</taxon>
        <taxon>Dothideomycetes</taxon>
        <taxon>Pleosporomycetidae</taxon>
        <taxon>Pleosporales</taxon>
        <taxon>Diademaceae</taxon>
        <taxon>Clathrospora</taxon>
    </lineage>
</organism>
<sequence>MLGGLNYLTSSRWFEDRDLITHPRRNIARKIHRLSLKCESFVCSEKHHDQHCAASRRRRESIPSLKRIINVTSSSIFYRNFSLVLDGCLHCTIKSSISPFFYLARSLIDHACYPRSLDKVIFYNEACLSIDLLYTHPRPNLQQLRRLLKAPKRSSVHPAAQLINIHVPLYTSG</sequence>
<protein>
    <submittedName>
        <fullName evidence="1">Uncharacterized protein</fullName>
    </submittedName>
</protein>